<sequence>MPKMDPEISICIPTYNRKEYLKETLKSIFDQTYSNYEIVIVDDGSTDGTEQMLKKEGFTVRYHWQKNSGDATARNKLIELARGKHITFIDSDDLLIPDAVERMADIVKRESGDVVVYGSYIGIDEHGNETKKSTRKLYSGHVTQYLFQDIFIHSCGSMFPKKVLDSMDGFDTSLHVCSDYDLWLRLSLKCRFFALSEPTFKRRRHSSNLSAASFNNILTELKVLERFYYEYGGKEAVPEKTAMNRLAREGYRAAKAAACERKFVQAKDLLRKSLNRNFRLKSAYLYFFIAARQLLGSC</sequence>
<reference evidence="2" key="1">
    <citation type="journal article" date="2011" name="Environ. Microbiol.">
        <title>Genomic insights into the metabolic potential of the polycyclic aromatic hydrocarbon degrading sulfate-reducing Deltaproteobacterium N47.</title>
        <authorList>
            <person name="Bergmann F."/>
            <person name="Selesi D."/>
            <person name="Weinmaier T."/>
            <person name="Tischler P."/>
            <person name="Rattei T."/>
            <person name="Meckenstock R.U."/>
        </authorList>
    </citation>
    <scope>NUCLEOTIDE SEQUENCE</scope>
</reference>
<feature type="domain" description="Glycosyltransferase 2-like" evidence="1">
    <location>
        <begin position="9"/>
        <end position="164"/>
    </location>
</feature>
<protein>
    <recommendedName>
        <fullName evidence="1">Glycosyltransferase 2-like domain-containing protein</fullName>
    </recommendedName>
</protein>
<dbReference type="EMBL" id="FR695877">
    <property type="protein sequence ID" value="CBX30707.1"/>
    <property type="molecule type" value="Genomic_DNA"/>
</dbReference>
<organism evidence="2">
    <name type="scientific">uncultured Desulfobacterium sp</name>
    <dbReference type="NCBI Taxonomy" id="201089"/>
    <lineage>
        <taxon>Bacteria</taxon>
        <taxon>Pseudomonadati</taxon>
        <taxon>Thermodesulfobacteriota</taxon>
        <taxon>Desulfobacteria</taxon>
        <taxon>Desulfobacterales</taxon>
        <taxon>Desulfobacteriaceae</taxon>
        <taxon>Desulfobacterium</taxon>
        <taxon>environmental samples</taxon>
    </lineage>
</organism>
<gene>
    <name evidence="2" type="ORF">N47_E42190</name>
</gene>
<dbReference type="InterPro" id="IPR050834">
    <property type="entry name" value="Glycosyltransf_2"/>
</dbReference>
<dbReference type="Pfam" id="PF00535">
    <property type="entry name" value="Glycos_transf_2"/>
    <property type="match status" value="1"/>
</dbReference>
<dbReference type="Gene3D" id="3.90.550.10">
    <property type="entry name" value="Spore Coat Polysaccharide Biosynthesis Protein SpsA, Chain A"/>
    <property type="match status" value="1"/>
</dbReference>
<dbReference type="AlphaFoldDB" id="E1YKS4"/>
<dbReference type="InterPro" id="IPR029044">
    <property type="entry name" value="Nucleotide-diphossugar_trans"/>
</dbReference>
<accession>E1YKS4</accession>
<dbReference type="InterPro" id="IPR001173">
    <property type="entry name" value="Glyco_trans_2-like"/>
</dbReference>
<dbReference type="PANTHER" id="PTHR43685">
    <property type="entry name" value="GLYCOSYLTRANSFERASE"/>
    <property type="match status" value="1"/>
</dbReference>
<dbReference type="PANTHER" id="PTHR43685:SF2">
    <property type="entry name" value="GLYCOSYLTRANSFERASE 2-LIKE DOMAIN-CONTAINING PROTEIN"/>
    <property type="match status" value="1"/>
</dbReference>
<dbReference type="CAZy" id="GT2">
    <property type="family name" value="Glycosyltransferase Family 2"/>
</dbReference>
<evidence type="ECO:0000313" key="2">
    <source>
        <dbReference type="EMBL" id="CBX30707.1"/>
    </source>
</evidence>
<evidence type="ECO:0000259" key="1">
    <source>
        <dbReference type="Pfam" id="PF00535"/>
    </source>
</evidence>
<proteinExistence type="predicted"/>
<name>E1YKS4_9BACT</name>
<dbReference type="SUPFAM" id="SSF53448">
    <property type="entry name" value="Nucleotide-diphospho-sugar transferases"/>
    <property type="match status" value="1"/>
</dbReference>